<evidence type="ECO:0000256" key="7">
    <source>
        <dbReference type="SAM" id="MobiDB-lite"/>
    </source>
</evidence>
<evidence type="ECO:0000256" key="5">
    <source>
        <dbReference type="PROSITE-ProRule" id="PRU01251"/>
    </source>
</evidence>
<organism evidence="9 10">
    <name type="scientific">Candidatus Roizmanbacteria bacterium RIFCSPLOWO2_01_FULL_37_16</name>
    <dbReference type="NCBI Taxonomy" id="1802058"/>
    <lineage>
        <taxon>Bacteria</taxon>
        <taxon>Candidatus Roizmaniibacteriota</taxon>
    </lineage>
</organism>
<dbReference type="InterPro" id="IPR019489">
    <property type="entry name" value="Clp_ATPase_C"/>
</dbReference>
<feature type="compositionally biased region" description="Low complexity" evidence="7">
    <location>
        <begin position="27"/>
        <end position="50"/>
    </location>
</feature>
<sequence>MLFVMALLDFIKKPKQKSSANNQVPSQNTTTTHNQVVETTQPTQSTGPQSYSGIGNPPGGQAYSGIGPPPQPHVESAQSTTTVTKTTSSPSVAVPTAPTTNVRGEEKKREEIDLMTHLTQRSNRVFLSAQNKTRELNLEFVDSEHLLHGLLSDSEIYNLFIELKIHPQLIEEELKKIYKKGTSQKLPQLSPRVKRILGLSLTVARKLRFEFISPEHILLALYEEGEGAGAKILSKLGLKKQDLNKKIIGKKEGLEQTEKAEEAKKSTVERFTIDLTARAAQGLLDPVVERSDVIERVIHILSRRTKNNPALVGEAGVGKTAIVEGLAQKIVSKNVPESLLNKKVLQLDLMSMVAGASHRGEFEERMKELIDQVQGSKGQIILFIDEIHNIVGAGSSGENAMDASNFLKPALARGELQLIGATTLTEYRKYIEKDPALERRFQPVLVQEPTIEQAIKMLKAIKDKYEAFHRVKIPDEAVDAAVKLSKRYVGDRFLPDKAVDLIDEAASAVRLPLISLPEEIKSIETRIAELNQEVQESEKSADKVKVRILRSKIDDIEATLKEKKAEFDMRKAQTTSAVSGEIIKDIVSRWTGIPISKISESEVERLAQLEKIMHQRLIDQNIAVEAVAQAVRRGRAGLKSTQRPIGSFVFLGPTGVGKTELAKTLAEVLFGQEEAMARFDMTEYMERHEVAKLLGAPPGYVGYEEGGKLTEVVRRKPYSVVLFDEVEKAHPDIFNILLQILDDGRLTDNKGHVISFKNTVVICTSNIGTQLIQDELLKNGKIEIEEPPFLSTYTFSPRGREILTIGTKYFERERINQATQNGSFKTEEDSKPGESSWKEGMLLDYFAGQEIKSDDKSVLPAGPDVKPGKSKSDFPVSGFDSHTISFKGEELISKGSTVYVRTSTTAKIWNTTTLIDYFKDGIVVNALPDEPEEQLPTVKLKTHAFTPDEKEIVSFKDRFWVRKEGSNDWQTGHLKDYFAGAEIQEVKSQEPAKQEQNLNNGSQAKSKTSQDDEKKEVKETTKTFPTAYWDIHTFSPLGKEIIICGDTAWFRDDSKNIWQTQSLNEYFGKDFPLEKELEEKRKIDEEIDNKKYGLIKSKVSTELRKFFKPELLNRFDEVIIFEPLKFTHMMQIVRLQLKAIGKLLEDQDIGFIYTEAAVKEIVREGFDPIYGARPLRRAIQKLIENPISTLIIEKKVKAGNQIQADFDGESFIFNIEKVELVPEEKLKKKTIKNFFCEACGHNFKTMVVKNSTVICSRCASTKVQELIESPDVVSLEEKSPSQKDGKPSFAKASEGEEEKTKLSNDGKLSGEEVDKHDSSLKNSFQASPA</sequence>
<dbReference type="Pfam" id="PF00004">
    <property type="entry name" value="AAA"/>
    <property type="match status" value="1"/>
</dbReference>
<dbReference type="GO" id="GO:0034605">
    <property type="term" value="P:cellular response to heat"/>
    <property type="evidence" value="ECO:0007669"/>
    <property type="project" value="TreeGrafter"/>
</dbReference>
<feature type="compositionally biased region" description="Polar residues" evidence="7">
    <location>
        <begin position="17"/>
        <end position="26"/>
    </location>
</feature>
<keyword evidence="1 5" id="KW-0677">Repeat</keyword>
<dbReference type="Gene3D" id="3.40.50.300">
    <property type="entry name" value="P-loop containing nucleotide triphosphate hydrolases"/>
    <property type="match status" value="2"/>
</dbReference>
<dbReference type="SUPFAM" id="SSF52540">
    <property type="entry name" value="P-loop containing nucleoside triphosphate hydrolases"/>
    <property type="match status" value="3"/>
</dbReference>
<dbReference type="PROSITE" id="PS51903">
    <property type="entry name" value="CLP_R"/>
    <property type="match status" value="1"/>
</dbReference>
<dbReference type="GO" id="GO:0005524">
    <property type="term" value="F:ATP binding"/>
    <property type="evidence" value="ECO:0007669"/>
    <property type="project" value="UniProtKB-KW"/>
</dbReference>
<dbReference type="InterPro" id="IPR001270">
    <property type="entry name" value="ClpA/B"/>
</dbReference>
<feature type="region of interest" description="Disordered" evidence="7">
    <location>
        <begin position="15"/>
        <end position="106"/>
    </location>
</feature>
<dbReference type="SUPFAM" id="SSF81923">
    <property type="entry name" value="Double Clp-N motif"/>
    <property type="match status" value="1"/>
</dbReference>
<reference evidence="9 10" key="1">
    <citation type="journal article" date="2016" name="Nat. Commun.">
        <title>Thousands of microbial genomes shed light on interconnected biogeochemical processes in an aquifer system.</title>
        <authorList>
            <person name="Anantharaman K."/>
            <person name="Brown C.T."/>
            <person name="Hug L.A."/>
            <person name="Sharon I."/>
            <person name="Castelle C.J."/>
            <person name="Probst A.J."/>
            <person name="Thomas B.C."/>
            <person name="Singh A."/>
            <person name="Wilkins M.J."/>
            <person name="Karaoz U."/>
            <person name="Brodie E.L."/>
            <person name="Williams K.H."/>
            <person name="Hubbard S.S."/>
            <person name="Banfield J.F."/>
        </authorList>
    </citation>
    <scope>NUCLEOTIDE SEQUENCE [LARGE SCALE GENOMIC DNA]</scope>
</reference>
<dbReference type="Gene3D" id="1.10.8.60">
    <property type="match status" value="2"/>
</dbReference>
<dbReference type="PANTHER" id="PTHR11638">
    <property type="entry name" value="ATP-DEPENDENT CLP PROTEASE"/>
    <property type="match status" value="1"/>
</dbReference>
<feature type="compositionally biased region" description="Polar residues" evidence="7">
    <location>
        <begin position="1320"/>
        <end position="1329"/>
    </location>
</feature>
<dbReference type="PRINTS" id="PR00300">
    <property type="entry name" value="CLPPROTEASEA"/>
</dbReference>
<feature type="coiled-coil region" evidence="6">
    <location>
        <begin position="513"/>
        <end position="566"/>
    </location>
</feature>
<protein>
    <recommendedName>
        <fullName evidence="8">Clp R domain-containing protein</fullName>
    </recommendedName>
</protein>
<dbReference type="PANTHER" id="PTHR11638:SF18">
    <property type="entry name" value="HEAT SHOCK PROTEIN 104"/>
    <property type="match status" value="1"/>
</dbReference>
<dbReference type="PROSITE" id="PS00870">
    <property type="entry name" value="CLPAB_1"/>
    <property type="match status" value="1"/>
</dbReference>
<comment type="caution">
    <text evidence="9">The sequence shown here is derived from an EMBL/GenBank/DDBJ whole genome shotgun (WGS) entry which is preliminary data.</text>
</comment>
<dbReference type="SMART" id="SM01086">
    <property type="entry name" value="ClpB_D2-small"/>
    <property type="match status" value="1"/>
</dbReference>
<dbReference type="InterPro" id="IPR041546">
    <property type="entry name" value="ClpA/ClpB_AAA_lid"/>
</dbReference>
<dbReference type="InterPro" id="IPR050130">
    <property type="entry name" value="ClpA_ClpB"/>
</dbReference>
<accession>A0A1F7IQ37</accession>
<dbReference type="InterPro" id="IPR018368">
    <property type="entry name" value="ClpA/B_CS1"/>
</dbReference>
<evidence type="ECO:0000313" key="9">
    <source>
        <dbReference type="EMBL" id="OGK45487.1"/>
    </source>
</evidence>
<keyword evidence="3" id="KW-0067">ATP-binding</keyword>
<evidence type="ECO:0000256" key="6">
    <source>
        <dbReference type="SAM" id="Coils"/>
    </source>
</evidence>
<dbReference type="Gene3D" id="1.10.1780.10">
    <property type="entry name" value="Clp, N-terminal domain"/>
    <property type="match status" value="1"/>
</dbReference>
<dbReference type="InterPro" id="IPR004176">
    <property type="entry name" value="Clp_R_N"/>
</dbReference>
<feature type="compositionally biased region" description="Basic and acidic residues" evidence="7">
    <location>
        <begin position="1275"/>
        <end position="1286"/>
    </location>
</feature>
<dbReference type="Pfam" id="PF10431">
    <property type="entry name" value="ClpB_D2-small"/>
    <property type="match status" value="1"/>
</dbReference>
<dbReference type="SMART" id="SM00382">
    <property type="entry name" value="AAA"/>
    <property type="match status" value="2"/>
</dbReference>
<feature type="domain" description="Clp R" evidence="8">
    <location>
        <begin position="112"/>
        <end position="253"/>
    </location>
</feature>
<feature type="compositionally biased region" description="Polar residues" evidence="7">
    <location>
        <begin position="994"/>
        <end position="1007"/>
    </location>
</feature>
<feature type="compositionally biased region" description="Low complexity" evidence="7">
    <location>
        <begin position="76"/>
        <end position="100"/>
    </location>
</feature>
<dbReference type="Pfam" id="PF17871">
    <property type="entry name" value="AAA_lid_9"/>
    <property type="match status" value="1"/>
</dbReference>
<feature type="region of interest" description="Disordered" evidence="7">
    <location>
        <begin position="988"/>
        <end position="1019"/>
    </location>
</feature>
<dbReference type="InterPro" id="IPR036628">
    <property type="entry name" value="Clp_N_dom_sf"/>
</dbReference>
<evidence type="ECO:0000256" key="1">
    <source>
        <dbReference type="ARBA" id="ARBA00022737"/>
    </source>
</evidence>
<keyword evidence="2" id="KW-0547">Nucleotide-binding</keyword>
<feature type="region of interest" description="Disordered" evidence="7">
    <location>
        <begin position="1273"/>
        <end position="1329"/>
    </location>
</feature>
<name>A0A1F7IQ37_9BACT</name>
<dbReference type="CDD" id="cd19499">
    <property type="entry name" value="RecA-like_ClpB_Hsp104-like"/>
    <property type="match status" value="1"/>
</dbReference>
<feature type="region of interest" description="Disordered" evidence="7">
    <location>
        <begin position="817"/>
        <end position="836"/>
    </location>
</feature>
<proteinExistence type="predicted"/>
<feature type="compositionally biased region" description="Basic and acidic residues" evidence="7">
    <location>
        <begin position="1298"/>
        <end position="1319"/>
    </location>
</feature>
<evidence type="ECO:0000256" key="2">
    <source>
        <dbReference type="ARBA" id="ARBA00022741"/>
    </source>
</evidence>
<keyword evidence="6" id="KW-0175">Coiled coil</keyword>
<dbReference type="InterPro" id="IPR003959">
    <property type="entry name" value="ATPase_AAA_core"/>
</dbReference>
<dbReference type="GO" id="GO:0005737">
    <property type="term" value="C:cytoplasm"/>
    <property type="evidence" value="ECO:0007669"/>
    <property type="project" value="TreeGrafter"/>
</dbReference>
<dbReference type="FunFam" id="3.40.50.300:FF:000010">
    <property type="entry name" value="Chaperone clpB 1, putative"/>
    <property type="match status" value="1"/>
</dbReference>
<dbReference type="Pfam" id="PF07724">
    <property type="entry name" value="AAA_2"/>
    <property type="match status" value="1"/>
</dbReference>
<evidence type="ECO:0000313" key="10">
    <source>
        <dbReference type="Proteomes" id="UP000178040"/>
    </source>
</evidence>
<dbReference type="GO" id="GO:0016887">
    <property type="term" value="F:ATP hydrolysis activity"/>
    <property type="evidence" value="ECO:0007669"/>
    <property type="project" value="InterPro"/>
</dbReference>
<dbReference type="InterPro" id="IPR027417">
    <property type="entry name" value="P-loop_NTPase"/>
</dbReference>
<evidence type="ECO:0000256" key="3">
    <source>
        <dbReference type="ARBA" id="ARBA00022840"/>
    </source>
</evidence>
<dbReference type="CDD" id="cd00009">
    <property type="entry name" value="AAA"/>
    <property type="match status" value="1"/>
</dbReference>
<dbReference type="InterPro" id="IPR003593">
    <property type="entry name" value="AAA+_ATPase"/>
</dbReference>
<dbReference type="FunFam" id="3.40.50.300:FF:000025">
    <property type="entry name" value="ATP-dependent Clp protease subunit"/>
    <property type="match status" value="1"/>
</dbReference>
<keyword evidence="4" id="KW-0143">Chaperone</keyword>
<evidence type="ECO:0000256" key="4">
    <source>
        <dbReference type="ARBA" id="ARBA00023186"/>
    </source>
</evidence>
<dbReference type="EMBL" id="MGAI01000006">
    <property type="protein sequence ID" value="OGK45487.1"/>
    <property type="molecule type" value="Genomic_DNA"/>
</dbReference>
<gene>
    <name evidence="9" type="ORF">A3B40_00520</name>
</gene>
<dbReference type="Pfam" id="PF02861">
    <property type="entry name" value="Clp_N"/>
    <property type="match status" value="1"/>
</dbReference>
<dbReference type="Gene3D" id="4.10.860.10">
    <property type="entry name" value="UVR domain"/>
    <property type="match status" value="1"/>
</dbReference>
<evidence type="ECO:0000259" key="8">
    <source>
        <dbReference type="PROSITE" id="PS51903"/>
    </source>
</evidence>
<dbReference type="Proteomes" id="UP000178040">
    <property type="component" value="Unassembled WGS sequence"/>
</dbReference>
<feature type="compositionally biased region" description="Basic and acidic residues" evidence="7">
    <location>
        <begin position="1008"/>
        <end position="1019"/>
    </location>
</feature>